<dbReference type="PROSITE" id="PS51379">
    <property type="entry name" value="4FE4S_FER_2"/>
    <property type="match status" value="1"/>
</dbReference>
<feature type="domain" description="4Fe-4S ferredoxin-type" evidence="1">
    <location>
        <begin position="342"/>
        <end position="370"/>
    </location>
</feature>
<dbReference type="AlphaFoldDB" id="A0AA97FE55"/>
<accession>A0AA97FE55</accession>
<evidence type="ECO:0000313" key="2">
    <source>
        <dbReference type="EMBL" id="WOF16564.1"/>
    </source>
</evidence>
<dbReference type="Pfam" id="PF00248">
    <property type="entry name" value="Aldo_ket_red"/>
    <property type="match status" value="1"/>
</dbReference>
<dbReference type="InterPro" id="IPR053135">
    <property type="entry name" value="AKR2_Oxidoreductase"/>
</dbReference>
<proteinExistence type="predicted"/>
<dbReference type="GO" id="GO:0016491">
    <property type="term" value="F:oxidoreductase activity"/>
    <property type="evidence" value="ECO:0007669"/>
    <property type="project" value="UniProtKB-ARBA"/>
</dbReference>
<dbReference type="Proteomes" id="UP001301797">
    <property type="component" value="Chromosome"/>
</dbReference>
<name>A0AA97FE55_9EURY</name>
<dbReference type="PROSITE" id="PS00198">
    <property type="entry name" value="4FE4S_FER_1"/>
    <property type="match status" value="1"/>
</dbReference>
<dbReference type="SUPFAM" id="SSF46548">
    <property type="entry name" value="alpha-helical ferredoxin"/>
    <property type="match status" value="1"/>
</dbReference>
<dbReference type="InterPro" id="IPR017896">
    <property type="entry name" value="4Fe4S_Fe-S-bd"/>
</dbReference>
<evidence type="ECO:0000259" key="1">
    <source>
        <dbReference type="PROSITE" id="PS51379"/>
    </source>
</evidence>
<dbReference type="EMBL" id="CP043875">
    <property type="protein sequence ID" value="WOF16564.1"/>
    <property type="molecule type" value="Genomic_DNA"/>
</dbReference>
<sequence>MLYRLNPKTGDKFSALGFGAMRLPLKEDGNIDEKTATSMLRGAIDCGLNYIDTGYDYHNQESESFLGRALQDGYRQKVNIATKLPSWHVNSREDMDNILNEQLKKLQTDRIDYYLLIALSKSRWEKLLDLGVLEFLDQAKKDGRIKYAGFSFHDDYDFFVDLINCYDWDICQIQYNYLDENFQAGTRGLEYAAEKGIGVAVMMPLRGGHLANNIPKDILDLFKEAEIKRSPAEWGYRWVLNHPAVTVVLSGMSSQEQVDENIRIAKTSEPNSLTYKELELVDNIAGKIRERMKIGCTTCGYCMPCPNGVDIPSCFVHYNNSFLFNDYDTAGFYYHSMLGNESDGKGDASLCINCNACSEKCPQKIDIPKMLLEVKNHFD</sequence>
<dbReference type="InterPro" id="IPR023210">
    <property type="entry name" value="NADP_OxRdtase_dom"/>
</dbReference>
<dbReference type="PANTHER" id="PTHR43312:SF2">
    <property type="entry name" value="OXIDOREDUCTASE"/>
    <property type="match status" value="1"/>
</dbReference>
<evidence type="ECO:0000313" key="3">
    <source>
        <dbReference type="Proteomes" id="UP001301797"/>
    </source>
</evidence>
<dbReference type="SUPFAM" id="SSF51430">
    <property type="entry name" value="NAD(P)-linked oxidoreductase"/>
    <property type="match status" value="1"/>
</dbReference>
<protein>
    <submittedName>
        <fullName evidence="2">Aldo/keto reductase</fullName>
    </submittedName>
</protein>
<dbReference type="GeneID" id="85230021"/>
<dbReference type="RefSeq" id="WP_317135985.1">
    <property type="nucleotide sequence ID" value="NZ_CP043875.1"/>
</dbReference>
<gene>
    <name evidence="2" type="ORF">F1737_07590</name>
</gene>
<dbReference type="PANTHER" id="PTHR43312">
    <property type="entry name" value="D-THREO-ALDOSE 1-DEHYDROGENASE"/>
    <property type="match status" value="1"/>
</dbReference>
<organism evidence="2 3">
    <name type="scientific">Methanochimaera problematica</name>
    <dbReference type="NCBI Taxonomy" id="2609417"/>
    <lineage>
        <taxon>Archaea</taxon>
        <taxon>Methanobacteriati</taxon>
        <taxon>Methanobacteriota</taxon>
        <taxon>Stenosarchaea group</taxon>
        <taxon>Methanomicrobia</taxon>
        <taxon>Methanomicrobiales</taxon>
        <taxon>Methanomicrobiaceae</taxon>
        <taxon>Methanochimaera</taxon>
    </lineage>
</organism>
<dbReference type="Pfam" id="PF13187">
    <property type="entry name" value="Fer4_9"/>
    <property type="match status" value="1"/>
</dbReference>
<keyword evidence="3" id="KW-1185">Reference proteome</keyword>
<dbReference type="InterPro" id="IPR017900">
    <property type="entry name" value="4Fe4S_Fe_S_CS"/>
</dbReference>
<dbReference type="CDD" id="cd19096">
    <property type="entry name" value="AKR_Fe-S_oxidoreductase"/>
    <property type="match status" value="1"/>
</dbReference>
<dbReference type="Gene3D" id="3.20.20.100">
    <property type="entry name" value="NADP-dependent oxidoreductase domain"/>
    <property type="match status" value="1"/>
</dbReference>
<reference evidence="2 3" key="1">
    <citation type="submission" date="2019-09" db="EMBL/GenBank/DDBJ databases">
        <title>The complete genome of Methanoplanus sp. FWC-SCC4.</title>
        <authorList>
            <person name="Chen S.-C."/>
            <person name="Zhou Y.-Z."/>
            <person name="Lai M.-C."/>
        </authorList>
    </citation>
    <scope>NUCLEOTIDE SEQUENCE [LARGE SCALE GENOMIC DNA]</scope>
    <source>
        <strain evidence="2 3">FWC-SCC4</strain>
    </source>
</reference>
<dbReference type="KEGG" id="mefw:F1737_07590"/>
<dbReference type="InterPro" id="IPR036812">
    <property type="entry name" value="NAD(P)_OxRdtase_dom_sf"/>
</dbReference>